<dbReference type="Proteomes" id="UP000199354">
    <property type="component" value="Unassembled WGS sequence"/>
</dbReference>
<accession>A0A1G5KIV5</accession>
<dbReference type="SUPFAM" id="SSF143011">
    <property type="entry name" value="RelE-like"/>
    <property type="match status" value="1"/>
</dbReference>
<evidence type="ECO:0000313" key="3">
    <source>
        <dbReference type="Proteomes" id="UP000199354"/>
    </source>
</evidence>
<gene>
    <name evidence="2" type="ORF">SAMN02927903_03304</name>
</gene>
<dbReference type="EMBL" id="FMVF01000038">
    <property type="protein sequence ID" value="SCY99879.1"/>
    <property type="molecule type" value="Genomic_DNA"/>
</dbReference>
<evidence type="ECO:0000256" key="1">
    <source>
        <dbReference type="ARBA" id="ARBA00022649"/>
    </source>
</evidence>
<dbReference type="OrthoDB" id="1031021at2"/>
<proteinExistence type="predicted"/>
<dbReference type="RefSeq" id="WP_091147197.1">
    <property type="nucleotide sequence ID" value="NZ_FMVF01000038.1"/>
</dbReference>
<dbReference type="AlphaFoldDB" id="A0A1G5KIV5"/>
<protein>
    <submittedName>
        <fullName evidence="2">Plasmid stabilization system protein ParE</fullName>
    </submittedName>
</protein>
<keyword evidence="3" id="KW-1185">Reference proteome</keyword>
<dbReference type="Pfam" id="PF05016">
    <property type="entry name" value="ParE_toxin"/>
    <property type="match status" value="1"/>
</dbReference>
<organism evidence="2 3">
    <name type="scientific">Flavobacterium caeni</name>
    <dbReference type="NCBI Taxonomy" id="490189"/>
    <lineage>
        <taxon>Bacteria</taxon>
        <taxon>Pseudomonadati</taxon>
        <taxon>Bacteroidota</taxon>
        <taxon>Flavobacteriia</taxon>
        <taxon>Flavobacteriales</taxon>
        <taxon>Flavobacteriaceae</taxon>
        <taxon>Flavobacterium</taxon>
    </lineage>
</organism>
<dbReference type="InterPro" id="IPR007712">
    <property type="entry name" value="RelE/ParE_toxin"/>
</dbReference>
<keyword evidence="1" id="KW-1277">Toxin-antitoxin system</keyword>
<evidence type="ECO:0000313" key="2">
    <source>
        <dbReference type="EMBL" id="SCY99879.1"/>
    </source>
</evidence>
<dbReference type="Gene3D" id="3.30.2310.20">
    <property type="entry name" value="RelE-like"/>
    <property type="match status" value="1"/>
</dbReference>
<reference evidence="2 3" key="1">
    <citation type="submission" date="2016-10" db="EMBL/GenBank/DDBJ databases">
        <authorList>
            <person name="de Groot N.N."/>
        </authorList>
    </citation>
    <scope>NUCLEOTIDE SEQUENCE [LARGE SCALE GENOMIC DNA]</scope>
    <source>
        <strain evidence="2 3">CGMCC 1.7031</strain>
    </source>
</reference>
<sequence length="106" mass="12785">MKHFKIIWSDQAEIELDKIFEYYFEFVSVRVAKNLLKEIIEEPNKLISNPEISQREDLLLDREDEYRYLVCGNYKLIYSVDEKAKHIKIADVFDTRQNPSKIKRTK</sequence>
<dbReference type="STRING" id="490189.SAMN02927903_03304"/>
<name>A0A1G5KIV5_9FLAO</name>
<dbReference type="InterPro" id="IPR035093">
    <property type="entry name" value="RelE/ParE_toxin_dom_sf"/>
</dbReference>